<dbReference type="GO" id="GO:0030430">
    <property type="term" value="C:host cell cytoplasm"/>
    <property type="evidence" value="ECO:0007669"/>
    <property type="project" value="UniProtKB-SubCell"/>
</dbReference>
<feature type="region of interest" description="Disordered" evidence="9">
    <location>
        <begin position="1"/>
        <end position="27"/>
    </location>
</feature>
<comment type="subunit">
    <text evidence="8">Interacts with E1B-55k.</text>
</comment>
<accession>Q6QP87</accession>
<dbReference type="InterPro" id="IPR007615">
    <property type="entry name" value="Adenovirus_E4_30/34"/>
</dbReference>
<protein>
    <submittedName>
        <fullName evidence="10">E4 ORF 6</fullName>
    </submittedName>
</protein>
<keyword evidence="6" id="KW-1035">Host cytoplasm</keyword>
<keyword evidence="5" id="KW-1048">Host nucleus</keyword>
<keyword evidence="4" id="KW-0244">Early protein</keyword>
<evidence type="ECO:0000256" key="3">
    <source>
        <dbReference type="ARBA" id="ARBA00006872"/>
    </source>
</evidence>
<sequence>MSESNCIMTRSRTRSAASRHHPYRPAPLPRCEETETRASLVEDHPVLPDCDTLSMHNVSYVRGLPCSAGFAVLQEFPVPWDMVLTPEELRVLKRCMSICLCCANIDLFSSQMIHGYERWVLHCHCRDPGSLRCMAGGAVLALWFRRIIRGCMFNQRVMWYREVVNRHMPKEIMYVGSVFWRERHLIYLRIWYDGHVGSILPAMSFGWSVLNYGLLNNLVVLCCTYCSDLSEIRMRCCARRTRRLMLRAVGIMLRESLDPDPLSSSLTERRRQRLLRGLMRHHRPIPFADYDSHRRSSASSR</sequence>
<comment type="subcellular location">
    <subcellularLocation>
        <location evidence="2">Host cytoplasm</location>
    </subcellularLocation>
    <subcellularLocation>
        <location evidence="1">Host nucleus</location>
    </subcellularLocation>
</comment>
<evidence type="ECO:0000256" key="7">
    <source>
        <dbReference type="ARBA" id="ARBA00044723"/>
    </source>
</evidence>
<evidence type="ECO:0000256" key="2">
    <source>
        <dbReference type="ARBA" id="ARBA00004192"/>
    </source>
</evidence>
<comment type="similarity">
    <text evidence="3">Belongs to the adenoviridae E4 30 to 34 kDa protein family.</text>
</comment>
<comment type="function">
    <text evidence="7">Plays a major role to prevent cellular inhibition of viral genome replication by nuclear bodies. Assembles an SCF-like E3 ubiquitin ligase complex based on the cellular proteins ELOB, ELOC, CUL5 and RBX1, in cooperation with viral E1B-55K. This viral RING-type ligase ubiquitinates cellular substrates prior to proteasomal degradation: p53/TP53, LIG4, MRE11-RAD50-NBS1 (MRN) complex, ITGA3, DAXX and BLM.</text>
</comment>
<proteinExistence type="inferred from homology"/>
<evidence type="ECO:0000313" key="11">
    <source>
        <dbReference type="Proteomes" id="UP000163339"/>
    </source>
</evidence>
<dbReference type="GO" id="GO:0042025">
    <property type="term" value="C:host cell nucleus"/>
    <property type="evidence" value="ECO:0007669"/>
    <property type="project" value="UniProtKB-SubCell"/>
</dbReference>
<evidence type="ECO:0000256" key="9">
    <source>
        <dbReference type="SAM" id="MobiDB-lite"/>
    </source>
</evidence>
<dbReference type="Proteomes" id="UP000163339">
    <property type="component" value="Segment"/>
</dbReference>
<dbReference type="Pfam" id="PF04528">
    <property type="entry name" value="Adeno_E4_34"/>
    <property type="match status" value="1"/>
</dbReference>
<feature type="compositionally biased region" description="Basic residues" evidence="9">
    <location>
        <begin position="11"/>
        <end position="23"/>
    </location>
</feature>
<name>Q6QP87_9ADEN</name>
<evidence type="ECO:0000313" key="10">
    <source>
        <dbReference type="EMBL" id="AAS10458.1"/>
    </source>
</evidence>
<organism evidence="10 11">
    <name type="scientific">Simian adenovirus 24</name>
    <dbReference type="NCBI Taxonomy" id="175568"/>
    <lineage>
        <taxon>Viruses</taxon>
        <taxon>Varidnaviria</taxon>
        <taxon>Bamfordvirae</taxon>
        <taxon>Preplasmiviricota</taxon>
        <taxon>Polisuviricotina</taxon>
        <taxon>Pharingeaviricetes</taxon>
        <taxon>Rowavirales</taxon>
        <taxon>Adenoviridae</taxon>
        <taxon>Mastadenovirus</taxon>
        <taxon>Mastadenovirus exoticum</taxon>
        <taxon>Human mastadenovirus E</taxon>
    </lineage>
</organism>
<evidence type="ECO:0000256" key="4">
    <source>
        <dbReference type="ARBA" id="ARBA00022518"/>
    </source>
</evidence>
<evidence type="ECO:0000256" key="6">
    <source>
        <dbReference type="ARBA" id="ARBA00023200"/>
    </source>
</evidence>
<evidence type="ECO:0000256" key="8">
    <source>
        <dbReference type="ARBA" id="ARBA00044760"/>
    </source>
</evidence>
<evidence type="ECO:0000256" key="5">
    <source>
        <dbReference type="ARBA" id="ARBA00022562"/>
    </source>
</evidence>
<reference evidence="10 11" key="1">
    <citation type="journal article" date="2004" name="Virology">
        <title>Complete nucleotide sequences and genome organization of four chimpanzee adenoviruses.</title>
        <authorList>
            <person name="Roy S."/>
            <person name="Gao G."/>
            <person name="Clawson D.S."/>
            <person name="Vandenberghe L.H."/>
            <person name="Farina S.F."/>
            <person name="Wilson J.M."/>
        </authorList>
    </citation>
    <scope>NUCLEOTIDE SEQUENCE [LARGE SCALE GENOMIC DNA]</scope>
    <source>
        <strain evidence="10">ATCC VR-593</strain>
    </source>
</reference>
<evidence type="ECO:0000256" key="1">
    <source>
        <dbReference type="ARBA" id="ARBA00004147"/>
    </source>
</evidence>
<dbReference type="EMBL" id="AY530878">
    <property type="protein sequence ID" value="AAS10458.1"/>
    <property type="molecule type" value="Genomic_DNA"/>
</dbReference>